<evidence type="ECO:0000259" key="4">
    <source>
        <dbReference type="Pfam" id="PF01103"/>
    </source>
</evidence>
<dbReference type="GO" id="GO:0019867">
    <property type="term" value="C:outer membrane"/>
    <property type="evidence" value="ECO:0007669"/>
    <property type="project" value="InterPro"/>
</dbReference>
<keyword evidence="2" id="KW-0812">Transmembrane</keyword>
<dbReference type="InterPro" id="IPR039910">
    <property type="entry name" value="D15-like"/>
</dbReference>
<evidence type="ECO:0000256" key="3">
    <source>
        <dbReference type="ARBA" id="ARBA00023136"/>
    </source>
</evidence>
<dbReference type="Gene3D" id="3.10.20.310">
    <property type="entry name" value="membrane protein fhac"/>
    <property type="match status" value="1"/>
</dbReference>
<protein>
    <submittedName>
        <fullName evidence="5">BamA/TamA family outer membrane protein</fullName>
    </submittedName>
</protein>
<dbReference type="AlphaFoldDB" id="A0A5P9K0E9"/>
<keyword evidence="2" id="KW-1134">Transmembrane beta strand</keyword>
<feature type="domain" description="Bacterial surface antigen (D15)" evidence="4">
    <location>
        <begin position="381"/>
        <end position="661"/>
    </location>
</feature>
<dbReference type="EMBL" id="CP045423">
    <property type="protein sequence ID" value="QFU17478.1"/>
    <property type="molecule type" value="Genomic_DNA"/>
</dbReference>
<proteinExistence type="predicted"/>
<accession>A0A5P9K0E9</accession>
<evidence type="ECO:0000256" key="2">
    <source>
        <dbReference type="ARBA" id="ARBA00022452"/>
    </source>
</evidence>
<organism evidence="5 6">
    <name type="scientific">Microvirga thermotolerans</name>
    <dbReference type="NCBI Taxonomy" id="2651334"/>
    <lineage>
        <taxon>Bacteria</taxon>
        <taxon>Pseudomonadati</taxon>
        <taxon>Pseudomonadota</taxon>
        <taxon>Alphaproteobacteria</taxon>
        <taxon>Hyphomicrobiales</taxon>
        <taxon>Methylobacteriaceae</taxon>
        <taxon>Microvirga</taxon>
    </lineage>
</organism>
<reference evidence="5 6" key="1">
    <citation type="submission" date="2019-10" db="EMBL/GenBank/DDBJ databases">
        <title>Isolation, Identification of Microvirga thermotolerans HR1, a novel thermophilic bacterium and Comparative Genomics of the genus Microvirga.</title>
        <authorList>
            <person name="Li J."/>
            <person name="Zhang W."/>
            <person name="Lin M."/>
            <person name="Wang J."/>
        </authorList>
    </citation>
    <scope>NUCLEOTIDE SEQUENCE [LARGE SCALE GENOMIC DNA]</scope>
    <source>
        <strain evidence="5 6">HR1</strain>
    </source>
</reference>
<gene>
    <name evidence="5" type="ORF">GDR74_15355</name>
</gene>
<dbReference type="RefSeq" id="WP_152587112.1">
    <property type="nucleotide sequence ID" value="NZ_CP045423.1"/>
</dbReference>
<dbReference type="PANTHER" id="PTHR12815">
    <property type="entry name" value="SORTING AND ASSEMBLY MACHINERY SAMM50 PROTEIN FAMILY MEMBER"/>
    <property type="match status" value="1"/>
</dbReference>
<dbReference type="Gene3D" id="2.40.160.50">
    <property type="entry name" value="membrane protein fhac: a member of the omp85/tpsb transporter family"/>
    <property type="match status" value="1"/>
</dbReference>
<dbReference type="Proteomes" id="UP000325614">
    <property type="component" value="Chromosome"/>
</dbReference>
<keyword evidence="3" id="KW-0472">Membrane</keyword>
<dbReference type="KEGG" id="mico:GDR74_15355"/>
<name>A0A5P9K0E9_9HYPH</name>
<comment type="subcellular location">
    <subcellularLocation>
        <location evidence="1">Membrane</location>
    </subcellularLocation>
</comment>
<evidence type="ECO:0000313" key="5">
    <source>
        <dbReference type="EMBL" id="QFU17478.1"/>
    </source>
</evidence>
<sequence>MQLWPWRGAVSCSVLVVAGLLALPGGAAQAFDLFGLFGTNDKPPAASPKALPYVLTFDISGDRKAVEQPLKDASQLYRLRQEAPLEGDSLVRRAQADFGPMLDALWGTGYYNATLSYEIGGAALTIGGSPSAASRAAEAYRAREPVPVRVVVNTGPLFTLRRIEVDDARTGRSFPQQELPSRIVGLNPGDPARAADLRAARARMVDYFRSQSRPLAKAASTEPVVYHPAQAMDITYTIDPGPVAPFGEIGVSGTESVDPAVVRSFIYLEPGDPYSPKALADTRKSVGTIQALGSVRIREAEALDAHGRLPVFVEVTERKPRVVGFSARYSTVDGPALHGYWEHRNLFGGAERLRLESDLFLAPRNDGTRLKRVQDLEPSDIGGRFSASFIKPALSGSRNDLLLDALVERNRTGGDRYGGYTTRFVNGTAFIRHRFSETFSMQAGTQLQKGQTSDVLGKIDYFLVGLPASLMYDSTDRPLDPTRGARVNATVTPYPSFLGSTVGMTVGKVEASAYYALDDDARYVLAGRIGLGSVLGADLDEIPANFRFFAGGGGSVRGYRYRSLGPQGPFGYVVGGRSLLEASLEARIKITDTIGVVPFLDAGNAFESSYPDFGEELRVSAGLGLRYYTAIGPIRLDIAAPLNARPGDKPVSLYVSIGQAF</sequence>
<keyword evidence="6" id="KW-1185">Reference proteome</keyword>
<dbReference type="InterPro" id="IPR000184">
    <property type="entry name" value="Bac_surfAg_D15"/>
</dbReference>
<dbReference type="PANTHER" id="PTHR12815:SF42">
    <property type="entry name" value="BACTERIAL SURFACE ANTIGEN (D15) DOMAIN-CONTAINING PROTEIN"/>
    <property type="match status" value="1"/>
</dbReference>
<evidence type="ECO:0000313" key="6">
    <source>
        <dbReference type="Proteomes" id="UP000325614"/>
    </source>
</evidence>
<dbReference type="Pfam" id="PF01103">
    <property type="entry name" value="Omp85"/>
    <property type="match status" value="1"/>
</dbReference>
<evidence type="ECO:0000256" key="1">
    <source>
        <dbReference type="ARBA" id="ARBA00004370"/>
    </source>
</evidence>